<name>A0ABZ2ZZ57_9MICC</name>
<dbReference type="PROSITE" id="PS51257">
    <property type="entry name" value="PROKAR_LIPOPROTEIN"/>
    <property type="match status" value="1"/>
</dbReference>
<dbReference type="Proteomes" id="UP001448858">
    <property type="component" value="Chromosome"/>
</dbReference>
<protein>
    <submittedName>
        <fullName evidence="1">Uncharacterized protein</fullName>
    </submittedName>
</protein>
<evidence type="ECO:0000313" key="1">
    <source>
        <dbReference type="EMBL" id="WZP17157.1"/>
    </source>
</evidence>
<dbReference type="RefSeq" id="WP_342024752.1">
    <property type="nucleotide sequence ID" value="NZ_CP151657.1"/>
</dbReference>
<gene>
    <name evidence="1" type="ORF">AAE021_06265</name>
</gene>
<proteinExistence type="predicted"/>
<organism evidence="1 2">
    <name type="scientific">Arthrobacter citreus</name>
    <dbReference type="NCBI Taxonomy" id="1670"/>
    <lineage>
        <taxon>Bacteria</taxon>
        <taxon>Bacillati</taxon>
        <taxon>Actinomycetota</taxon>
        <taxon>Actinomycetes</taxon>
        <taxon>Micrococcales</taxon>
        <taxon>Micrococcaceae</taxon>
        <taxon>Arthrobacter</taxon>
    </lineage>
</organism>
<keyword evidence="2" id="KW-1185">Reference proteome</keyword>
<dbReference type="EMBL" id="CP151657">
    <property type="protein sequence ID" value="WZP17157.1"/>
    <property type="molecule type" value="Genomic_DNA"/>
</dbReference>
<reference evidence="1 2" key="1">
    <citation type="submission" date="2024-04" db="EMBL/GenBank/DDBJ databases">
        <title>Arthrobacter sp. from Plains bison fecal sample.</title>
        <authorList>
            <person name="Ruzzini A."/>
        </authorList>
    </citation>
    <scope>NUCLEOTIDE SEQUENCE [LARGE SCALE GENOMIC DNA]</scope>
    <source>
        <strain evidence="1 2">EINP1</strain>
    </source>
</reference>
<evidence type="ECO:0000313" key="2">
    <source>
        <dbReference type="Proteomes" id="UP001448858"/>
    </source>
</evidence>
<sequence length="210" mass="21234">MSSPRRRTGRPLPRFLGIFAASAVLVLTGCSIPGLPGATGAPDAAVEHASSVDGVMPDSAGDLASGSMTRRVTAAANTLVLDYWTTENVAEWTSESRPIINVNAHLDGPGTGGAVRVTRFEAKLDGSGTVLATDTGSFALEPPFAYSSAVVLPANPGAASSRIIFTLDLLTETAPGSGIYARQTVVDALTIGYATPGGTATAGASVQTEG</sequence>
<accession>A0ABZ2ZZ57</accession>